<dbReference type="AlphaFoldDB" id="F8P9V8"/>
<sequence>MNYAEGGTLWDVLESSPHDGRVTEADMKWWTPQAVSAIHWCHSKGFVHRDIKPHNFVLTPTGHLLLIDFGSAAPLLPPKADGRQLVPKRYCLVPCGTCDYISPEILQAHEEALVALEMTDGNGEPLTQRGDETEGYGVETDWWSLGAMLYEMAYGVAPFFAKDIRTTYLRIIDHKTSLRFNQAIPLSAQYQAFLRGLLTSQERRLGRHNVMEITEHPFFEETNWSYLEKQVAPSDLHLPHFEYSTPVLQNPHLASPNAETTGDGYSQGFAFSALFQSSVDSSSPLSLLHSVSQKSSHSSLSSETVSAFLGFSWGPSENAFTNISTESKGESPAFAATPHQLRVPSLQSTPYPLLRPPSATPARPYAFATPIRPHNLSPYQTLPRMSTIRRTAERRAVSDREAMKQLVDCIGMSARKKVLESGRKPRILSSYSRNRSVTFRKELQFIVTDKTYDSDITPAMEATASERSEDTESEGPPSPSPSPRPGSAMSMISRRSATPTVSASYSGRFLGPPSATYSHDSRRHYDHSSPRERSFQEVPPSGNDDLLERLEKRRISILLDLDDIGKRLELLRVQIKGGEG</sequence>
<organism>
    <name type="scientific">Serpula lacrymans var. lacrymans (strain S7.9)</name>
    <name type="common">Dry rot fungus</name>
    <dbReference type="NCBI Taxonomy" id="578457"/>
    <lineage>
        <taxon>Eukaryota</taxon>
        <taxon>Fungi</taxon>
        <taxon>Dikarya</taxon>
        <taxon>Basidiomycota</taxon>
        <taxon>Agaricomycotina</taxon>
        <taxon>Agaricomycetes</taxon>
        <taxon>Agaricomycetidae</taxon>
        <taxon>Boletales</taxon>
        <taxon>Coniophorineae</taxon>
        <taxon>Serpulaceae</taxon>
        <taxon>Serpula</taxon>
    </lineage>
</organism>
<gene>
    <name evidence="7" type="ORF">SERLADRAFT_478496</name>
</gene>
<dbReference type="SMART" id="SM00220">
    <property type="entry name" value="S_TKc"/>
    <property type="match status" value="1"/>
</dbReference>
<evidence type="ECO:0000256" key="2">
    <source>
        <dbReference type="ARBA" id="ARBA00038271"/>
    </source>
</evidence>
<comment type="catalytic activity">
    <reaction evidence="4">
        <text>L-seryl-[protein] + ATP = O-phospho-L-seryl-[protein] + ADP + H(+)</text>
        <dbReference type="Rhea" id="RHEA:17989"/>
        <dbReference type="Rhea" id="RHEA-COMP:9863"/>
        <dbReference type="Rhea" id="RHEA-COMP:11604"/>
        <dbReference type="ChEBI" id="CHEBI:15378"/>
        <dbReference type="ChEBI" id="CHEBI:29999"/>
        <dbReference type="ChEBI" id="CHEBI:30616"/>
        <dbReference type="ChEBI" id="CHEBI:83421"/>
        <dbReference type="ChEBI" id="CHEBI:456216"/>
        <dbReference type="EC" id="2.7.11.1"/>
    </reaction>
</comment>
<comment type="catalytic activity">
    <reaction evidence="3">
        <text>L-threonyl-[protein] + ATP = O-phospho-L-threonyl-[protein] + ADP + H(+)</text>
        <dbReference type="Rhea" id="RHEA:46608"/>
        <dbReference type="Rhea" id="RHEA-COMP:11060"/>
        <dbReference type="Rhea" id="RHEA-COMP:11605"/>
        <dbReference type="ChEBI" id="CHEBI:15378"/>
        <dbReference type="ChEBI" id="CHEBI:30013"/>
        <dbReference type="ChEBI" id="CHEBI:30616"/>
        <dbReference type="ChEBI" id="CHEBI:61977"/>
        <dbReference type="ChEBI" id="CHEBI:456216"/>
        <dbReference type="EC" id="2.7.11.1"/>
    </reaction>
</comment>
<dbReference type="PROSITE" id="PS00108">
    <property type="entry name" value="PROTEIN_KINASE_ST"/>
    <property type="match status" value="1"/>
</dbReference>
<comment type="similarity">
    <text evidence="2">Belongs to the protein kinase superfamily. STE Ser/Thr protein kinase family. COT1 subfamily.</text>
</comment>
<evidence type="ECO:0000259" key="6">
    <source>
        <dbReference type="PROSITE" id="PS50011"/>
    </source>
</evidence>
<dbReference type="PANTHER" id="PTHR22988">
    <property type="entry name" value="MYOTONIC DYSTROPHY S/T KINASE-RELATED"/>
    <property type="match status" value="1"/>
</dbReference>
<dbReference type="PROSITE" id="PS50011">
    <property type="entry name" value="PROTEIN_KINASE_DOM"/>
    <property type="match status" value="1"/>
</dbReference>
<feature type="region of interest" description="Disordered" evidence="5">
    <location>
        <begin position="461"/>
        <end position="544"/>
    </location>
</feature>
<dbReference type="HOGENOM" id="CLU_013540_0_0_1"/>
<dbReference type="InterPro" id="IPR050839">
    <property type="entry name" value="Rho-assoc_Ser/Thr_Kinase"/>
</dbReference>
<dbReference type="PANTHER" id="PTHR22988:SF71">
    <property type="entry name" value="CITRON RHO-INTERACTING KINASE"/>
    <property type="match status" value="1"/>
</dbReference>
<dbReference type="SUPFAM" id="SSF56112">
    <property type="entry name" value="Protein kinase-like (PK-like)"/>
    <property type="match status" value="1"/>
</dbReference>
<evidence type="ECO:0000256" key="4">
    <source>
        <dbReference type="ARBA" id="ARBA00048679"/>
    </source>
</evidence>
<proteinExistence type="inferred from homology"/>
<evidence type="ECO:0000256" key="3">
    <source>
        <dbReference type="ARBA" id="ARBA00047899"/>
    </source>
</evidence>
<dbReference type="GO" id="GO:0031032">
    <property type="term" value="P:actomyosin structure organization"/>
    <property type="evidence" value="ECO:0007669"/>
    <property type="project" value="TreeGrafter"/>
</dbReference>
<dbReference type="InterPro" id="IPR000719">
    <property type="entry name" value="Prot_kinase_dom"/>
</dbReference>
<dbReference type="GeneID" id="18821179"/>
<dbReference type="EMBL" id="GL945442">
    <property type="protein sequence ID" value="EGO19956.1"/>
    <property type="molecule type" value="Genomic_DNA"/>
</dbReference>
<dbReference type="Pfam" id="PF00069">
    <property type="entry name" value="Pkinase"/>
    <property type="match status" value="1"/>
</dbReference>
<feature type="compositionally biased region" description="Polar residues" evidence="5">
    <location>
        <begin position="493"/>
        <end position="505"/>
    </location>
</feature>
<dbReference type="RefSeq" id="XP_007323391.1">
    <property type="nucleotide sequence ID" value="XM_007323329.1"/>
</dbReference>
<keyword evidence="1" id="KW-0597">Phosphoprotein</keyword>
<name>F8P9V8_SERL9</name>
<dbReference type="GO" id="GO:0005524">
    <property type="term" value="F:ATP binding"/>
    <property type="evidence" value="ECO:0007669"/>
    <property type="project" value="InterPro"/>
</dbReference>
<dbReference type="Gene3D" id="1.10.510.10">
    <property type="entry name" value="Transferase(Phosphotransferase) domain 1"/>
    <property type="match status" value="1"/>
</dbReference>
<dbReference type="KEGG" id="sla:SERLADRAFT_478496"/>
<protein>
    <recommendedName>
        <fullName evidence="6">Protein kinase domain-containing protein</fullName>
    </recommendedName>
</protein>
<reference evidence="7" key="1">
    <citation type="submission" date="2011-04" db="EMBL/GenBank/DDBJ databases">
        <title>Evolution of plant cell wall degrading machinery underlies the functional diversity of forest fungi.</title>
        <authorList>
            <consortium name="US DOE Joint Genome Institute (JGI-PGF)"/>
            <person name="Eastwood D.C."/>
            <person name="Floudas D."/>
            <person name="Binder M."/>
            <person name="Majcherczyk A."/>
            <person name="Schneider P."/>
            <person name="Aerts A."/>
            <person name="Asiegbu F.O."/>
            <person name="Baker S.E."/>
            <person name="Barry K."/>
            <person name="Bendiksby M."/>
            <person name="Blumentritt M."/>
            <person name="Coutinho P.M."/>
            <person name="Cullen D."/>
            <person name="Cullen D."/>
            <person name="Gathman A."/>
            <person name="Goodell B."/>
            <person name="Henrissat B."/>
            <person name="Ihrmark K."/>
            <person name="Kauserud H."/>
            <person name="Kohler A."/>
            <person name="LaButti K."/>
            <person name="Lapidus A."/>
            <person name="Lavin J.L."/>
            <person name="Lee Y.-H."/>
            <person name="Lindquist E."/>
            <person name="Lilly W."/>
            <person name="Lucas S."/>
            <person name="Morin E."/>
            <person name="Murat C."/>
            <person name="Oguiza J.A."/>
            <person name="Park J."/>
            <person name="Pisabarro A.G."/>
            <person name="Riley R."/>
            <person name="Rosling A."/>
            <person name="Salamov A."/>
            <person name="Schmidt O."/>
            <person name="Schmutz J."/>
            <person name="Skrede I."/>
            <person name="Stenlid J."/>
            <person name="Wiebenga A."/>
            <person name="Xie X."/>
            <person name="Kues U."/>
            <person name="Hibbett D.S."/>
            <person name="Hoffmeister D."/>
            <person name="Hogberg N."/>
            <person name="Martin F."/>
            <person name="Grigoriev I.V."/>
            <person name="Watkinson S.C."/>
        </authorList>
    </citation>
    <scope>NUCLEOTIDE SEQUENCE</scope>
    <source>
        <strain evidence="7">S7.9</strain>
    </source>
</reference>
<dbReference type="OrthoDB" id="3359639at2759"/>
<dbReference type="GO" id="GO:0004674">
    <property type="term" value="F:protein serine/threonine kinase activity"/>
    <property type="evidence" value="ECO:0007669"/>
    <property type="project" value="UniProtKB-EC"/>
</dbReference>
<evidence type="ECO:0000256" key="5">
    <source>
        <dbReference type="SAM" id="MobiDB-lite"/>
    </source>
</evidence>
<feature type="domain" description="Protein kinase" evidence="6">
    <location>
        <begin position="1"/>
        <end position="219"/>
    </location>
</feature>
<dbReference type="InterPro" id="IPR011009">
    <property type="entry name" value="Kinase-like_dom_sf"/>
</dbReference>
<feature type="compositionally biased region" description="Basic and acidic residues" evidence="5">
    <location>
        <begin position="526"/>
        <end position="535"/>
    </location>
</feature>
<evidence type="ECO:0000313" key="7">
    <source>
        <dbReference type="EMBL" id="EGO19956.1"/>
    </source>
</evidence>
<dbReference type="GO" id="GO:0005856">
    <property type="term" value="C:cytoskeleton"/>
    <property type="evidence" value="ECO:0007669"/>
    <property type="project" value="TreeGrafter"/>
</dbReference>
<dbReference type="Proteomes" id="UP000008064">
    <property type="component" value="Unassembled WGS sequence"/>
</dbReference>
<evidence type="ECO:0000256" key="1">
    <source>
        <dbReference type="ARBA" id="ARBA00022553"/>
    </source>
</evidence>
<dbReference type="InterPro" id="IPR008271">
    <property type="entry name" value="Ser/Thr_kinase_AS"/>
</dbReference>
<dbReference type="GO" id="GO:0005737">
    <property type="term" value="C:cytoplasm"/>
    <property type="evidence" value="ECO:0007669"/>
    <property type="project" value="TreeGrafter"/>
</dbReference>
<accession>F8P9V8</accession>